<feature type="domain" description="Major facilitator superfamily (MFS) profile" evidence="26">
    <location>
        <begin position="13"/>
        <end position="430"/>
    </location>
</feature>
<dbReference type="InterPro" id="IPR052187">
    <property type="entry name" value="MFSD1"/>
</dbReference>
<accession>A0A075AT86</accession>
<comment type="catalytic activity">
    <reaction evidence="9">
        <text>L-histidyl-glycine(out) = L-histidyl-glycine(in)</text>
        <dbReference type="Rhea" id="RHEA:79395"/>
        <dbReference type="ChEBI" id="CHEBI:229957"/>
    </reaction>
</comment>
<dbReference type="OMA" id="PEIGYSN"/>
<evidence type="ECO:0000256" key="13">
    <source>
        <dbReference type="ARBA" id="ARBA00044893"/>
    </source>
</evidence>
<evidence type="ECO:0000256" key="24">
    <source>
        <dbReference type="ARBA" id="ARBA00046376"/>
    </source>
</evidence>
<keyword evidence="28" id="KW-1185">Reference proteome</keyword>
<reference evidence="27 28" key="1">
    <citation type="journal article" date="2013" name="Curr. Biol.">
        <title>Shared signatures of parasitism and phylogenomics unite Cryptomycota and microsporidia.</title>
        <authorList>
            <person name="James T.Y."/>
            <person name="Pelin A."/>
            <person name="Bonen L."/>
            <person name="Ahrendt S."/>
            <person name="Sain D."/>
            <person name="Corradi N."/>
            <person name="Stajich J.E."/>
        </authorList>
    </citation>
    <scope>NUCLEOTIDE SEQUENCE [LARGE SCALE GENOMIC DNA]</scope>
    <source>
        <strain evidence="27 28">CSF55</strain>
    </source>
</reference>
<evidence type="ECO:0000313" key="27">
    <source>
        <dbReference type="EMBL" id="EPZ31728.1"/>
    </source>
</evidence>
<comment type="catalytic activity">
    <reaction evidence="20">
        <text>L-lysyl-glycine(out) = L-lysyl-glycine(in)</text>
        <dbReference type="Rhea" id="RHEA:79407"/>
        <dbReference type="ChEBI" id="CHEBI:191202"/>
    </reaction>
</comment>
<evidence type="ECO:0000256" key="18">
    <source>
        <dbReference type="ARBA" id="ARBA00044912"/>
    </source>
</evidence>
<evidence type="ECO:0000256" key="20">
    <source>
        <dbReference type="ARBA" id="ARBA00044924"/>
    </source>
</evidence>
<dbReference type="AlphaFoldDB" id="A0A075AT86"/>
<dbReference type="GO" id="GO:0022857">
    <property type="term" value="F:transmembrane transporter activity"/>
    <property type="evidence" value="ECO:0007669"/>
    <property type="project" value="InterPro"/>
</dbReference>
<evidence type="ECO:0000256" key="14">
    <source>
        <dbReference type="ARBA" id="ARBA00044898"/>
    </source>
</evidence>
<evidence type="ECO:0000313" key="28">
    <source>
        <dbReference type="Proteomes" id="UP000030755"/>
    </source>
</evidence>
<feature type="transmembrane region" description="Helical" evidence="25">
    <location>
        <begin position="401"/>
        <end position="425"/>
    </location>
</feature>
<comment type="catalytic activity">
    <reaction evidence="14">
        <text>L-aspartyl-L-lysine(out) = L-aspartyl-L-lysine(in)</text>
        <dbReference type="Rhea" id="RHEA:79411"/>
        <dbReference type="ChEBI" id="CHEBI:229953"/>
    </reaction>
</comment>
<comment type="catalytic activity">
    <reaction evidence="13">
        <text>L-alpha-aminoacyl-L-lysine(out) = L-alpha-aminoacyl-L-lysine(in)</text>
        <dbReference type="Rhea" id="RHEA:79383"/>
        <dbReference type="ChEBI" id="CHEBI:229966"/>
    </reaction>
</comment>
<feature type="transmembrane region" description="Helical" evidence="25">
    <location>
        <begin position="286"/>
        <end position="307"/>
    </location>
</feature>
<evidence type="ECO:0000256" key="5">
    <source>
        <dbReference type="ARBA" id="ARBA00022989"/>
    </source>
</evidence>
<dbReference type="Pfam" id="PF07690">
    <property type="entry name" value="MFS_1"/>
    <property type="match status" value="1"/>
</dbReference>
<evidence type="ECO:0000256" key="15">
    <source>
        <dbReference type="ARBA" id="ARBA00044899"/>
    </source>
</evidence>
<comment type="subcellular location">
    <subcellularLocation>
        <location evidence="1">Lysosome membrane</location>
        <topology evidence="1">Multi-pass membrane protein</topology>
    </subcellularLocation>
</comment>
<evidence type="ECO:0000256" key="16">
    <source>
        <dbReference type="ARBA" id="ARBA00044900"/>
    </source>
</evidence>
<comment type="subunit">
    <text evidence="24">Homodimer. Interacts with lysosomal protein GLMP (via lumenal domain); the interaction starts while both proteins are still in the endoplasmic reticulum and is required for stabilization of MFSD1 in lysosomes but has no direct effect on its targeting to lysosomes or transporter activity.</text>
</comment>
<dbReference type="Gene3D" id="1.20.1250.20">
    <property type="entry name" value="MFS general substrate transporter like domains"/>
    <property type="match status" value="2"/>
</dbReference>
<dbReference type="SUPFAM" id="SSF103473">
    <property type="entry name" value="MFS general substrate transporter"/>
    <property type="match status" value="1"/>
</dbReference>
<evidence type="ECO:0000256" key="7">
    <source>
        <dbReference type="ARBA" id="ARBA00023228"/>
    </source>
</evidence>
<dbReference type="Proteomes" id="UP000030755">
    <property type="component" value="Unassembled WGS sequence"/>
</dbReference>
<organism evidence="27 28">
    <name type="scientific">Rozella allomycis (strain CSF55)</name>
    <dbReference type="NCBI Taxonomy" id="988480"/>
    <lineage>
        <taxon>Eukaryota</taxon>
        <taxon>Fungi</taxon>
        <taxon>Fungi incertae sedis</taxon>
        <taxon>Cryptomycota</taxon>
        <taxon>Cryptomycota incertae sedis</taxon>
        <taxon>Rozella</taxon>
    </lineage>
</organism>
<evidence type="ECO:0000256" key="2">
    <source>
        <dbReference type="ARBA" id="ARBA00008335"/>
    </source>
</evidence>
<comment type="catalytic activity">
    <reaction evidence="19">
        <text>L-alanyl-L-lysine(out) = L-alanyl-L-lysine(in)</text>
        <dbReference type="Rhea" id="RHEA:79415"/>
        <dbReference type="ChEBI" id="CHEBI:192470"/>
    </reaction>
</comment>
<evidence type="ECO:0000256" key="17">
    <source>
        <dbReference type="ARBA" id="ARBA00044903"/>
    </source>
</evidence>
<evidence type="ECO:0000256" key="12">
    <source>
        <dbReference type="ARBA" id="ARBA00044891"/>
    </source>
</evidence>
<keyword evidence="5 25" id="KW-1133">Transmembrane helix</keyword>
<dbReference type="OrthoDB" id="424834at2759"/>
<evidence type="ECO:0000256" key="10">
    <source>
        <dbReference type="ARBA" id="ARBA00044881"/>
    </source>
</evidence>
<feature type="transmembrane region" description="Helical" evidence="25">
    <location>
        <begin position="177"/>
        <end position="203"/>
    </location>
</feature>
<comment type="catalytic activity">
    <reaction evidence="8">
        <text>L-lysyl-L-alanine(out) = L-lysyl-L-alanine(in)</text>
        <dbReference type="Rhea" id="RHEA:79399"/>
        <dbReference type="ChEBI" id="CHEBI:229954"/>
    </reaction>
</comment>
<dbReference type="InterPro" id="IPR036259">
    <property type="entry name" value="MFS_trans_sf"/>
</dbReference>
<evidence type="ECO:0000256" key="3">
    <source>
        <dbReference type="ARBA" id="ARBA00022448"/>
    </source>
</evidence>
<name>A0A075AT86_ROZAC</name>
<evidence type="ECO:0000259" key="26">
    <source>
        <dbReference type="PROSITE" id="PS50850"/>
    </source>
</evidence>
<protein>
    <recommendedName>
        <fullName evidence="21">Lysosomal dipeptide transporter MFSD1</fullName>
    </recommendedName>
    <alternativeName>
        <fullName evidence="22">Major facilitator superfamily domain-containing protein 1</fullName>
    </alternativeName>
</protein>
<keyword evidence="3" id="KW-0813">Transport</keyword>
<evidence type="ECO:0000256" key="6">
    <source>
        <dbReference type="ARBA" id="ARBA00023136"/>
    </source>
</evidence>
<comment type="catalytic activity">
    <reaction evidence="11">
        <text>L-alpha-aminoacyl-L-histidine(out) = L-alpha-aminoacyl-L-histidine(in)</text>
        <dbReference type="Rhea" id="RHEA:79375"/>
        <dbReference type="ChEBI" id="CHEBI:229967"/>
    </reaction>
</comment>
<evidence type="ECO:0000256" key="21">
    <source>
        <dbReference type="ARBA" id="ARBA00044985"/>
    </source>
</evidence>
<dbReference type="InterPro" id="IPR020846">
    <property type="entry name" value="MFS_dom"/>
</dbReference>
<evidence type="ECO:0000256" key="4">
    <source>
        <dbReference type="ARBA" id="ARBA00022692"/>
    </source>
</evidence>
<evidence type="ECO:0000256" key="19">
    <source>
        <dbReference type="ARBA" id="ARBA00044919"/>
    </source>
</evidence>
<feature type="transmembrane region" description="Helical" evidence="25">
    <location>
        <begin position="371"/>
        <end position="395"/>
    </location>
</feature>
<feature type="transmembrane region" description="Helical" evidence="25">
    <location>
        <begin position="12"/>
        <end position="31"/>
    </location>
</feature>
<dbReference type="STRING" id="988480.A0A075AT86"/>
<keyword evidence="4 25" id="KW-0812">Transmembrane</keyword>
<keyword evidence="7" id="KW-0458">Lysosome</keyword>
<feature type="transmembrane region" description="Helical" evidence="25">
    <location>
        <begin position="248"/>
        <end position="266"/>
    </location>
</feature>
<evidence type="ECO:0000256" key="9">
    <source>
        <dbReference type="ARBA" id="ARBA00044878"/>
    </source>
</evidence>
<feature type="transmembrane region" description="Helical" evidence="25">
    <location>
        <begin position="86"/>
        <end position="104"/>
    </location>
</feature>
<evidence type="ECO:0000256" key="11">
    <source>
        <dbReference type="ARBA" id="ARBA00044884"/>
    </source>
</evidence>
<evidence type="ECO:0000256" key="22">
    <source>
        <dbReference type="ARBA" id="ARBA00045018"/>
    </source>
</evidence>
<proteinExistence type="inferred from homology"/>
<evidence type="ECO:0000256" key="8">
    <source>
        <dbReference type="ARBA" id="ARBA00044876"/>
    </source>
</evidence>
<comment type="catalytic activity">
    <reaction evidence="18">
        <text>L-histidyl-L-alpha-amino acid(out) = L-histidyl-L-alpha-amino acid(in)</text>
        <dbReference type="Rhea" id="RHEA:79379"/>
        <dbReference type="ChEBI" id="CHEBI:229964"/>
    </reaction>
</comment>
<comment type="similarity">
    <text evidence="2">Belongs to the major facilitator superfamily.</text>
</comment>
<keyword evidence="6 25" id="KW-0472">Membrane</keyword>
<feature type="transmembrane region" description="Helical" evidence="25">
    <location>
        <begin position="54"/>
        <end position="74"/>
    </location>
</feature>
<comment type="catalytic activity">
    <reaction evidence="15">
        <text>L-arginyl-L-alpha-amino acid(out) = L-arginyl-L-alpha-amino acid(in)</text>
        <dbReference type="Rhea" id="RHEA:79371"/>
        <dbReference type="ChEBI" id="CHEBI:84315"/>
    </reaction>
</comment>
<evidence type="ECO:0000256" key="23">
    <source>
        <dbReference type="ARBA" id="ARBA00045709"/>
    </source>
</evidence>
<evidence type="ECO:0000256" key="1">
    <source>
        <dbReference type="ARBA" id="ARBA00004155"/>
    </source>
</evidence>
<comment type="catalytic activity">
    <reaction evidence="17">
        <text>L-arginyl-glycine(out) = L-arginyl-glycine(in)</text>
        <dbReference type="Rhea" id="RHEA:79391"/>
        <dbReference type="ChEBI" id="CHEBI:229955"/>
    </reaction>
</comment>
<dbReference type="HOGENOM" id="CLU_024694_3_1_1"/>
<comment type="catalytic activity">
    <reaction evidence="16">
        <text>L-lysyl-L-lysine(out) = L-lysyl-L-lysine(in)</text>
        <dbReference type="Rhea" id="RHEA:79403"/>
        <dbReference type="ChEBI" id="CHEBI:229956"/>
    </reaction>
</comment>
<evidence type="ECO:0000256" key="25">
    <source>
        <dbReference type="SAM" id="Phobius"/>
    </source>
</evidence>
<dbReference type="EMBL" id="KE561209">
    <property type="protein sequence ID" value="EPZ31728.1"/>
    <property type="molecule type" value="Genomic_DNA"/>
</dbReference>
<comment type="catalytic activity">
    <reaction evidence="10">
        <text>L-alpha-aminoacyl-L-arginine(out) = L-alpha-aminoacyl-L-arginine(in)</text>
        <dbReference type="Rhea" id="RHEA:79367"/>
        <dbReference type="ChEBI" id="CHEBI:229968"/>
    </reaction>
</comment>
<dbReference type="PANTHER" id="PTHR23512:SF3">
    <property type="entry name" value="MAJOR FACILITATOR SUPERFAMILY DOMAIN-CONTAINING PROTEIN 1"/>
    <property type="match status" value="1"/>
</dbReference>
<sequence>MHCKGIAKFKYLRFVVLALSSLLLVGGYYSYDNPAYLNLLLQDWMKTDSKSHQYQIASFYTAYSIPNIVLPFFGGMMVDKWGNRKLIISFSLIVCAGQLMFAVATAYRSFIFMLLGRILLGIGLESLGVAQTTFITSWFRGQECAFALGIVLSVSRFGNVLNDNLTPYVASRFNVPISLFVSFILCIFSFISGLFLIAIDWAVKEYNKSTSPRSIASTRDEDEKSTTESTTESKYSTYFSQVKNLNSTFWLSCLCVICYYGATTPFNNISSQLLQAKWKVDPEEAGSLMSITDTLSAISVPFFGLVFDNYGFRSVTMIISGVFIGLFHCLISFTHFHPSLPLTILGLCYGMFASSFWSSISLLVPPSTLASAYGIATGALNGSLSIAPLFVAYLVSYDYTYAAVEMAFLIIIVFGTILAIIIRLLDKGNDNVLDKPEKCMKIEHEIDETENLLTERCLSLNTHLWNR</sequence>
<dbReference type="InterPro" id="IPR011701">
    <property type="entry name" value="MFS"/>
</dbReference>
<feature type="transmembrane region" description="Helical" evidence="25">
    <location>
        <begin position="342"/>
        <end position="364"/>
    </location>
</feature>
<dbReference type="PANTHER" id="PTHR23512">
    <property type="entry name" value="MAJOR FACILITATOR SUPERFAMILY DOMAIN-CONTAINING PROTEIN 1"/>
    <property type="match status" value="1"/>
</dbReference>
<dbReference type="PROSITE" id="PS50850">
    <property type="entry name" value="MFS"/>
    <property type="match status" value="1"/>
</dbReference>
<gene>
    <name evidence="27" type="ORF">O9G_000207</name>
</gene>
<feature type="transmembrane region" description="Helical" evidence="25">
    <location>
        <begin position="314"/>
        <end position="336"/>
    </location>
</feature>
<comment type="catalytic activity">
    <reaction evidence="12">
        <text>L-lysyl-L-alpha-amino acid(out) = L-lysyl-L-alpha-amino acid(in)</text>
        <dbReference type="Rhea" id="RHEA:79387"/>
        <dbReference type="ChEBI" id="CHEBI:229965"/>
    </reaction>
</comment>
<comment type="function">
    <text evidence="23">Lysosomal dipeptide uniporter that selectively exports lysine, arginine or histidine-containing dipeptides with a net positive charge from the lysosome lumen into the cytosol. Could play a role in a specific type of protein O-glycosylation indirectly regulating macrophages migration and tissue invasion. Also essential for liver homeostasis.</text>
</comment>